<dbReference type="InterPro" id="IPR051794">
    <property type="entry name" value="PG_Endopeptidase_C40"/>
</dbReference>
<dbReference type="InterPro" id="IPR038765">
    <property type="entry name" value="Papain-like_cys_pep_sf"/>
</dbReference>
<feature type="region of interest" description="Disordered" evidence="6">
    <location>
        <begin position="57"/>
        <end position="94"/>
    </location>
</feature>
<dbReference type="SUPFAM" id="SSF54001">
    <property type="entry name" value="Cysteine proteinases"/>
    <property type="match status" value="1"/>
</dbReference>
<dbReference type="NCBIfam" id="TIGR03715">
    <property type="entry name" value="KxYKxGKxW"/>
    <property type="match status" value="1"/>
</dbReference>
<dbReference type="GO" id="GO:0006508">
    <property type="term" value="P:proteolysis"/>
    <property type="evidence" value="ECO:0007669"/>
    <property type="project" value="UniProtKB-KW"/>
</dbReference>
<dbReference type="PROSITE" id="PS51935">
    <property type="entry name" value="NLPC_P60"/>
    <property type="match status" value="1"/>
</dbReference>
<organism evidence="9 10">
    <name type="scientific">Limosilactobacillus reuteri</name>
    <name type="common">Lactobacillus reuteri</name>
    <dbReference type="NCBI Taxonomy" id="1598"/>
    <lineage>
        <taxon>Bacteria</taxon>
        <taxon>Bacillati</taxon>
        <taxon>Bacillota</taxon>
        <taxon>Bacilli</taxon>
        <taxon>Lactobacillales</taxon>
        <taxon>Lactobacillaceae</taxon>
        <taxon>Limosilactobacillus</taxon>
    </lineage>
</organism>
<sequence length="946" mass="104251">MQGKSHYKLFKAGKNWCTMMITLVAAAAGVSIASTTVHADIATATTPTVQVEKVARIKDQQSNGKPDQEKQSGQGSVDTQNINTNNPSTKQQADVDYKTPVNNGYIDTVTTNAKDENNIEVNGWHATNQYKNGMDHYLIALNGDNNHELYRTKVETTYRPDVQKVYPKAPISGNGGFQATIPVNRLNNASSVRFVSRYTNSPVGEPNGGVDFWYPTIQTKAAYLDNFKVNGNNIEVSGWHADDQSVNKPAHFLILFDKSKNKEVARQETKVVASPDVAQNGYATIANANKSRFSAVFTINPAMLGDELTIVSRYSDNEKTGEGNRSDYWFNNDSLKIGKGKNAGYIDQLSVDAKDNKVIVSGWNANDDSAVLTNHYLILFDKTANHEVARQAVKTFASADVAQNGFGDVNNANQSRFNASFDITPAMIGHQLTVVSRYTNDAKGGEGNHSDYWYNQAAVPVYANQAGYLDQFSVSGANGQINASGWHAADASSILNNHYLILFDKTANHEVARQNVKVTASADVAQNGFGNIANAGQSRFSTNFKVTPAMVGHQLVLISRYSDDAKGGEGNHIDYWYNNAINLNNNQAWLDNFNQNGNTITASGWHADDSSFINKHHFIILWDLSKGHEIGRKEVTNTTSPDINNVYGNVLGANNARFSVSFNIDGQYTHDAMQLISRYSNADNGEGNYSQNWLTNQYLNLYQNPSWMYQINYSQIQPSGPVGHNIGPGYEGIKTQLVKDRIGTGYQHNTYTTADAYRVMNVQRAHGLPATGWVDYNTWVALGLPADQWTSIDSYVAPLGAGAGASRQDHIEAMIRQAYQYMGKPWLAGCSSSPAYGVDCSGLVMQALYAGGINPTSCSSIYHGFPGNEWNSRNLFADPHFMNVSYNDRQRGDLVFYYQPGTHTIWHVAIYLGNNQVIESWPPRVMVQPIVNGQRNVIAGIRRVFA</sequence>
<feature type="domain" description="NlpC/P60" evidence="8">
    <location>
        <begin position="808"/>
        <end position="945"/>
    </location>
</feature>
<feature type="compositionally biased region" description="Polar residues" evidence="6">
    <location>
        <begin position="60"/>
        <end position="92"/>
    </location>
</feature>
<dbReference type="GO" id="GO:0008234">
    <property type="term" value="F:cysteine-type peptidase activity"/>
    <property type="evidence" value="ECO:0007669"/>
    <property type="project" value="UniProtKB-KW"/>
</dbReference>
<keyword evidence="2" id="KW-0645">Protease</keyword>
<evidence type="ECO:0000259" key="8">
    <source>
        <dbReference type="PROSITE" id="PS51935"/>
    </source>
</evidence>
<name>A0A073K1R5_LIMRT</name>
<evidence type="ECO:0000313" key="10">
    <source>
        <dbReference type="Proteomes" id="UP000027731"/>
    </source>
</evidence>
<evidence type="ECO:0000256" key="7">
    <source>
        <dbReference type="SAM" id="SignalP"/>
    </source>
</evidence>
<reference evidence="9 10" key="1">
    <citation type="submission" date="2014-06" db="EMBL/GenBank/DDBJ databases">
        <title>Genetic determinant of reutericyclin biosynthesis of Lactobacillus reuteri.</title>
        <authorList>
            <person name="Lin X."/>
            <person name="Duar R."/>
            <person name="Walter J."/>
            <person name="Gaenzle M."/>
        </authorList>
    </citation>
    <scope>NUCLEOTIDE SEQUENCE [LARGE SCALE GENOMIC DNA]</scope>
    <source>
        <strain evidence="9 10">LTH2584</strain>
    </source>
</reference>
<keyword evidence="3 7" id="KW-0732">Signal</keyword>
<evidence type="ECO:0000256" key="6">
    <source>
        <dbReference type="SAM" id="MobiDB-lite"/>
    </source>
</evidence>
<dbReference type="InterPro" id="IPR022263">
    <property type="entry name" value="KxYKxGKxW"/>
</dbReference>
<keyword evidence="5" id="KW-0788">Thiol protease</keyword>
<evidence type="ECO:0000256" key="4">
    <source>
        <dbReference type="ARBA" id="ARBA00022801"/>
    </source>
</evidence>
<dbReference type="Pfam" id="PF19258">
    <property type="entry name" value="KxYKxGKxW_sig"/>
    <property type="match status" value="1"/>
</dbReference>
<evidence type="ECO:0000256" key="5">
    <source>
        <dbReference type="ARBA" id="ARBA00022807"/>
    </source>
</evidence>
<dbReference type="PANTHER" id="PTHR47359">
    <property type="entry name" value="PEPTIDOGLYCAN DL-ENDOPEPTIDASE CWLO"/>
    <property type="match status" value="1"/>
</dbReference>
<protein>
    <submittedName>
        <fullName evidence="9">Glycoside hydrolase</fullName>
    </submittedName>
</protein>
<feature type="signal peptide" evidence="7">
    <location>
        <begin position="1"/>
        <end position="39"/>
    </location>
</feature>
<dbReference type="Gene3D" id="3.90.1720.10">
    <property type="entry name" value="endopeptidase domain like (from Nostoc punctiforme)"/>
    <property type="match status" value="1"/>
</dbReference>
<evidence type="ECO:0000256" key="3">
    <source>
        <dbReference type="ARBA" id="ARBA00022729"/>
    </source>
</evidence>
<dbReference type="Proteomes" id="UP000027731">
    <property type="component" value="Unassembled WGS sequence"/>
</dbReference>
<evidence type="ECO:0000256" key="1">
    <source>
        <dbReference type="ARBA" id="ARBA00007074"/>
    </source>
</evidence>
<dbReference type="EMBL" id="JOSX01000013">
    <property type="protein sequence ID" value="KEK15502.1"/>
    <property type="molecule type" value="Genomic_DNA"/>
</dbReference>
<dbReference type="PANTHER" id="PTHR47359:SF3">
    <property type="entry name" value="NLP_P60 DOMAIN-CONTAINING PROTEIN-RELATED"/>
    <property type="match status" value="1"/>
</dbReference>
<comment type="caution">
    <text evidence="9">The sequence shown here is derived from an EMBL/GenBank/DDBJ whole genome shotgun (WGS) entry which is preliminary data.</text>
</comment>
<comment type="similarity">
    <text evidence="1">Belongs to the peptidase C40 family.</text>
</comment>
<accession>A0A073K1R5</accession>
<feature type="chain" id="PRO_5001690754" evidence="7">
    <location>
        <begin position="40"/>
        <end position="946"/>
    </location>
</feature>
<evidence type="ECO:0000256" key="2">
    <source>
        <dbReference type="ARBA" id="ARBA00022670"/>
    </source>
</evidence>
<dbReference type="InterPro" id="IPR000064">
    <property type="entry name" value="NLP_P60_dom"/>
</dbReference>
<dbReference type="InterPro" id="IPR036365">
    <property type="entry name" value="PGBD-like_sf"/>
</dbReference>
<keyword evidence="4 9" id="KW-0378">Hydrolase</keyword>
<proteinExistence type="inferred from homology"/>
<dbReference type="SUPFAM" id="SSF47090">
    <property type="entry name" value="PGBD-like"/>
    <property type="match status" value="1"/>
</dbReference>
<dbReference type="AlphaFoldDB" id="A0A073K1R5"/>
<dbReference type="PATRIC" id="fig|1598.90.peg.810"/>
<evidence type="ECO:0000313" key="9">
    <source>
        <dbReference type="EMBL" id="KEK15502.1"/>
    </source>
</evidence>
<gene>
    <name evidence="9" type="ORF">LR3_06920</name>
</gene>
<dbReference type="Pfam" id="PF00877">
    <property type="entry name" value="NLPC_P60"/>
    <property type="match status" value="1"/>
</dbReference>